<sequence>MVRGEWVKEGAVVIDCGINYVSDETKASRKRVVGDVHYSSAKERAGFITPVPGGVGPMTVAMLMENTVQSAQRFRLKGR</sequence>
<reference evidence="6" key="1">
    <citation type="submission" date="2025-08" db="UniProtKB">
        <authorList>
            <consortium name="RefSeq"/>
        </authorList>
    </citation>
    <scope>IDENTIFICATION</scope>
</reference>
<comment type="catalytic activity">
    <reaction evidence="3">
        <text>(6R)-5,10-methenyltetrahydrofolate + H2O = (6R)-10-formyltetrahydrofolate + H(+)</text>
        <dbReference type="Rhea" id="RHEA:23700"/>
        <dbReference type="ChEBI" id="CHEBI:15377"/>
        <dbReference type="ChEBI" id="CHEBI:15378"/>
        <dbReference type="ChEBI" id="CHEBI:57455"/>
        <dbReference type="ChEBI" id="CHEBI:195366"/>
        <dbReference type="EC" id="3.5.4.9"/>
    </reaction>
</comment>
<name>A0A9Y4NDK0_9TELE</name>
<dbReference type="Pfam" id="PF02882">
    <property type="entry name" value="THF_DHG_CYH_C"/>
    <property type="match status" value="1"/>
</dbReference>
<evidence type="ECO:0000256" key="2">
    <source>
        <dbReference type="ARBA" id="ARBA00023002"/>
    </source>
</evidence>
<dbReference type="RefSeq" id="XP_008295304.1">
    <property type="nucleotide sequence ID" value="XM_008297082.1"/>
</dbReference>
<dbReference type="InterPro" id="IPR020631">
    <property type="entry name" value="THF_DH/CycHdrlase_NAD-bd_dom"/>
</dbReference>
<gene>
    <name evidence="6" type="primary">LOC103368655</name>
</gene>
<dbReference type="PANTHER" id="PTHR48099:SF1">
    <property type="entry name" value="C-1-TETRAHYDROFOLATE SYNTHASE, CYTOPLASMIC"/>
    <property type="match status" value="1"/>
</dbReference>
<dbReference type="PROSITE" id="PS00767">
    <property type="entry name" value="THF_DHG_CYH_2"/>
    <property type="match status" value="1"/>
</dbReference>
<dbReference type="Gene3D" id="3.40.50.720">
    <property type="entry name" value="NAD(P)-binding Rossmann-like Domain"/>
    <property type="match status" value="1"/>
</dbReference>
<dbReference type="AlphaFoldDB" id="A0A9Y4NDK0"/>
<dbReference type="Proteomes" id="UP000694891">
    <property type="component" value="Unplaced"/>
</dbReference>
<proteinExistence type="predicted"/>
<dbReference type="PANTHER" id="PTHR48099">
    <property type="entry name" value="C-1-TETRAHYDROFOLATE SYNTHASE, CYTOPLASMIC-RELATED"/>
    <property type="match status" value="1"/>
</dbReference>
<dbReference type="InterPro" id="IPR000672">
    <property type="entry name" value="THF_DH/CycHdrlase"/>
</dbReference>
<keyword evidence="1" id="KW-0378">Hydrolase</keyword>
<dbReference type="GO" id="GO:0004488">
    <property type="term" value="F:methylenetetrahydrofolate dehydrogenase (NADP+) activity"/>
    <property type="evidence" value="ECO:0007669"/>
    <property type="project" value="InterPro"/>
</dbReference>
<dbReference type="GeneID" id="103368655"/>
<dbReference type="GO" id="GO:0004477">
    <property type="term" value="F:methenyltetrahydrofolate cyclohydrolase activity"/>
    <property type="evidence" value="ECO:0007669"/>
    <property type="project" value="UniProtKB-EC"/>
</dbReference>
<dbReference type="GO" id="GO:0035999">
    <property type="term" value="P:tetrahydrofolate interconversion"/>
    <property type="evidence" value="ECO:0007669"/>
    <property type="project" value="TreeGrafter"/>
</dbReference>
<dbReference type="InterPro" id="IPR020867">
    <property type="entry name" value="THF_DH/CycHdrlase_CS"/>
</dbReference>
<evidence type="ECO:0000313" key="6">
    <source>
        <dbReference type="RefSeq" id="XP_008295304.1"/>
    </source>
</evidence>
<dbReference type="GO" id="GO:0005829">
    <property type="term" value="C:cytosol"/>
    <property type="evidence" value="ECO:0007669"/>
    <property type="project" value="TreeGrafter"/>
</dbReference>
<dbReference type="InterPro" id="IPR036291">
    <property type="entry name" value="NAD(P)-bd_dom_sf"/>
</dbReference>
<keyword evidence="2" id="KW-0560">Oxidoreductase</keyword>
<keyword evidence="5" id="KW-1185">Reference proteome</keyword>
<evidence type="ECO:0000256" key="1">
    <source>
        <dbReference type="ARBA" id="ARBA00022801"/>
    </source>
</evidence>
<protein>
    <submittedName>
        <fullName evidence="6">C-1-tetrahydrofolate synthase, cytoplasmic-like</fullName>
    </submittedName>
</protein>
<accession>A0A9Y4NDK0</accession>
<dbReference type="PRINTS" id="PR00085">
    <property type="entry name" value="THFDHDRGNASE"/>
</dbReference>
<organism evidence="5 6">
    <name type="scientific">Stegastes partitus</name>
    <name type="common">bicolor damselfish</name>
    <dbReference type="NCBI Taxonomy" id="144197"/>
    <lineage>
        <taxon>Eukaryota</taxon>
        <taxon>Metazoa</taxon>
        <taxon>Chordata</taxon>
        <taxon>Craniata</taxon>
        <taxon>Vertebrata</taxon>
        <taxon>Euteleostomi</taxon>
        <taxon>Actinopterygii</taxon>
        <taxon>Neopterygii</taxon>
        <taxon>Teleostei</taxon>
        <taxon>Neoteleostei</taxon>
        <taxon>Acanthomorphata</taxon>
        <taxon>Ovalentaria</taxon>
        <taxon>Pomacentridae</taxon>
        <taxon>Stegastes</taxon>
    </lineage>
</organism>
<evidence type="ECO:0000259" key="4">
    <source>
        <dbReference type="Pfam" id="PF02882"/>
    </source>
</evidence>
<evidence type="ECO:0000313" key="5">
    <source>
        <dbReference type="Proteomes" id="UP000694891"/>
    </source>
</evidence>
<evidence type="ECO:0000256" key="3">
    <source>
        <dbReference type="ARBA" id="ARBA00036357"/>
    </source>
</evidence>
<dbReference type="SUPFAM" id="SSF51735">
    <property type="entry name" value="NAD(P)-binding Rossmann-fold domains"/>
    <property type="match status" value="1"/>
</dbReference>
<feature type="domain" description="Tetrahydrofolate dehydrogenase/cyclohydrolase NAD(P)-binding" evidence="4">
    <location>
        <begin position="1"/>
        <end position="73"/>
    </location>
</feature>